<feature type="region of interest" description="Disordered" evidence="1">
    <location>
        <begin position="24"/>
        <end position="84"/>
    </location>
</feature>
<dbReference type="AlphaFoldDB" id="A0A059B9E4"/>
<feature type="compositionally biased region" description="Basic residues" evidence="1">
    <location>
        <begin position="73"/>
        <end position="84"/>
    </location>
</feature>
<evidence type="ECO:0000313" key="2">
    <source>
        <dbReference type="EMBL" id="KCW62486.1"/>
    </source>
</evidence>
<gene>
    <name evidence="2" type="ORF">EUGRSUZ_H05123</name>
</gene>
<reference evidence="2" key="1">
    <citation type="submission" date="2013-07" db="EMBL/GenBank/DDBJ databases">
        <title>The genome of Eucalyptus grandis.</title>
        <authorList>
            <person name="Schmutz J."/>
            <person name="Hayes R."/>
            <person name="Myburg A."/>
            <person name="Tuskan G."/>
            <person name="Grattapaglia D."/>
            <person name="Rokhsar D.S."/>
        </authorList>
    </citation>
    <scope>NUCLEOTIDE SEQUENCE</scope>
    <source>
        <tissue evidence="2">Leaf extractions</tissue>
    </source>
</reference>
<proteinExistence type="predicted"/>
<sequence>MSGERITTTMKMRKANLSVVKKVNGKDHREKVLPKNPTKDGTNLKVTFTNKGRKKPPPSPYFFCDGPIGPKIAQKRTNSRHCSP</sequence>
<protein>
    <submittedName>
        <fullName evidence="2">Uncharacterized protein</fullName>
    </submittedName>
</protein>
<feature type="compositionally biased region" description="Polar residues" evidence="1">
    <location>
        <begin position="39"/>
        <end position="50"/>
    </location>
</feature>
<dbReference type="EMBL" id="KK198760">
    <property type="protein sequence ID" value="KCW62486.1"/>
    <property type="molecule type" value="Genomic_DNA"/>
</dbReference>
<organism evidence="2">
    <name type="scientific">Eucalyptus grandis</name>
    <name type="common">Flooded gum</name>
    <dbReference type="NCBI Taxonomy" id="71139"/>
    <lineage>
        <taxon>Eukaryota</taxon>
        <taxon>Viridiplantae</taxon>
        <taxon>Streptophyta</taxon>
        <taxon>Embryophyta</taxon>
        <taxon>Tracheophyta</taxon>
        <taxon>Spermatophyta</taxon>
        <taxon>Magnoliopsida</taxon>
        <taxon>eudicotyledons</taxon>
        <taxon>Gunneridae</taxon>
        <taxon>Pentapetalae</taxon>
        <taxon>rosids</taxon>
        <taxon>malvids</taxon>
        <taxon>Myrtales</taxon>
        <taxon>Myrtaceae</taxon>
        <taxon>Myrtoideae</taxon>
        <taxon>Eucalypteae</taxon>
        <taxon>Eucalyptus</taxon>
    </lineage>
</organism>
<dbReference type="InParanoid" id="A0A059B9E4"/>
<feature type="compositionally biased region" description="Basic and acidic residues" evidence="1">
    <location>
        <begin position="24"/>
        <end position="33"/>
    </location>
</feature>
<dbReference type="Gramene" id="KCW62486">
    <property type="protein sequence ID" value="KCW62486"/>
    <property type="gene ID" value="EUGRSUZ_H05123"/>
</dbReference>
<name>A0A059B9E4_EUCGR</name>
<evidence type="ECO:0000256" key="1">
    <source>
        <dbReference type="SAM" id="MobiDB-lite"/>
    </source>
</evidence>
<accession>A0A059B9E4</accession>